<keyword evidence="1" id="KW-1185">Reference proteome</keyword>
<dbReference type="InterPro" id="IPR011692">
    <property type="entry name" value="Stress_up-reg_Nod19"/>
</dbReference>
<dbReference type="PANTHER" id="PTHR33390:SF1">
    <property type="entry name" value="STRESS UP-REGULATED NOD 19 PROTEIN"/>
    <property type="match status" value="1"/>
</dbReference>
<organism evidence="1 2">
    <name type="scientific">Ziziphus jujuba</name>
    <name type="common">Chinese jujube</name>
    <name type="synonym">Ziziphus sativa</name>
    <dbReference type="NCBI Taxonomy" id="326968"/>
    <lineage>
        <taxon>Eukaryota</taxon>
        <taxon>Viridiplantae</taxon>
        <taxon>Streptophyta</taxon>
        <taxon>Embryophyta</taxon>
        <taxon>Tracheophyta</taxon>
        <taxon>Spermatophyta</taxon>
        <taxon>Magnoliopsida</taxon>
        <taxon>eudicotyledons</taxon>
        <taxon>Gunneridae</taxon>
        <taxon>Pentapetalae</taxon>
        <taxon>rosids</taxon>
        <taxon>fabids</taxon>
        <taxon>Rosales</taxon>
        <taxon>Rhamnaceae</taxon>
        <taxon>Paliureae</taxon>
        <taxon>Ziziphus</taxon>
    </lineage>
</organism>
<name>A0ABM4A3X1_ZIZJJ</name>
<proteinExistence type="predicted"/>
<dbReference type="RefSeq" id="XP_060671436.1">
    <property type="nucleotide sequence ID" value="XM_060815453.1"/>
</dbReference>
<dbReference type="PANTHER" id="PTHR33390">
    <property type="entry name" value="STRESS UP-REGULATED NOD 19 PROTEIN"/>
    <property type="match status" value="1"/>
</dbReference>
<dbReference type="Pfam" id="PF07712">
    <property type="entry name" value="SURNod19"/>
    <property type="match status" value="2"/>
</dbReference>
<reference evidence="2" key="1">
    <citation type="submission" date="2025-08" db="UniProtKB">
        <authorList>
            <consortium name="RefSeq"/>
        </authorList>
    </citation>
    <scope>IDENTIFICATION</scope>
    <source>
        <tissue evidence="2">Seedling</tissue>
    </source>
</reference>
<gene>
    <name evidence="2" type="primary">LOC125423292</name>
</gene>
<protein>
    <submittedName>
        <fullName evidence="2">Uncharacterized protein LOC125423292</fullName>
    </submittedName>
</protein>
<sequence>MLLYGEIDVAGAKMVEFSRIWLVSSVILLLGLTIPCSCSSLKSIIKTKSAVFLSPEFKLQPGSVSNKFYYNMDFPRGHIAVKSFDAEVVDEAGNPVPLHETYLHHWVVARYYYRKNSTEPEGSSLMQNHTDFIDVENSGLCQSKVLRQYFGLGSETRKTLTYVPDPFGIEVGNPAEIPSGYEERWVFNIHAIDTRGVEDRMGCTECRCDLYNVSKDQNGRPLSPLYKGGIYCCYDDTRCRLRNGFQGAKRGLYLKYTVKWVDWSDSIVPVKVYIYDVTDRFKASKDSIMQSAEHDCQIEYDVEKSYSPSNAIDTKRTSLSIPYGSGGYVVYAVAHLHSAGIALTLHGQDGRTICSSSPIYGKGNEVGNEAGYVVGMSTCYPQPGSVKINDGETLILESMYNSTQSHTGVMALFYILVADQLSESLFPLDSQLYPLLQTSHQNGGDTKGDDAGTARTVENVEYHSSPTLSQRPLVLYPKHSVYTVIYSNTPIYIYIHNSTIKHSFCCGSFADYHLFWSKMQEFSRTWLPFSVILLLGLTIPCSCSSLKSIINTKSAVFLSPKFELEPGSVADKYYYNIDFPRGHIALKSFDAEVVDEAGNPVPLYETYLHHWVVARYYHLKNSSEPELDGSNYRNKRTDFVMVRNDGLCQRNVLGQYYGLGSETRRTATHVPDPFGVEVGNAAEIPSGYEEKWLLNIHAIDTRGVEDKLGCTECRCDLYNVSKDAYGRPLRPEYKGGLYCCYDDTRCRMKEGFQGAKRGLYLRYTVKWVDWSDSIVPVKIYILDVTDKVLKDSTRQSAEHHCQVEYEVKKSGSPSGSNGNTCADTKRTSLSVPSGGYVVYAVAHQHTGGIGSTLYRQDGQTICSSLPIYGDGNEVGNEAGYIVGMSTCYPQPGSIKINDGETLILESIYNSTISHTGVMGLFYILVADRLPKSLLPLHSQL</sequence>
<evidence type="ECO:0000313" key="1">
    <source>
        <dbReference type="Proteomes" id="UP001652623"/>
    </source>
</evidence>
<evidence type="ECO:0000313" key="2">
    <source>
        <dbReference type="RefSeq" id="XP_060671436.1"/>
    </source>
</evidence>
<accession>A0ABM4A3X1</accession>
<dbReference type="Proteomes" id="UP001652623">
    <property type="component" value="Chromosome 3"/>
</dbReference>
<dbReference type="GeneID" id="125423292"/>